<protein>
    <submittedName>
        <fullName evidence="1">Uncharacterized protein</fullName>
    </submittedName>
</protein>
<accession>A0A450T6P7</accession>
<proteinExistence type="predicted"/>
<organism evidence="1">
    <name type="scientific">Candidatus Kentrum sp. FW</name>
    <dbReference type="NCBI Taxonomy" id="2126338"/>
    <lineage>
        <taxon>Bacteria</taxon>
        <taxon>Pseudomonadati</taxon>
        <taxon>Pseudomonadota</taxon>
        <taxon>Gammaproteobacteria</taxon>
        <taxon>Candidatus Kentrum</taxon>
    </lineage>
</organism>
<evidence type="ECO:0000313" key="1">
    <source>
        <dbReference type="EMBL" id="VFJ62366.1"/>
    </source>
</evidence>
<sequence length="89" mass="9987">MQGPGIQPSFPEPPIKTRQHPIQGLLITDVSPTFGTGFDPGNGLIAPQKIDQVRNQIIVVTHMERFLFEVIPQQVEAIEDDRHQPRPIL</sequence>
<name>A0A450T6P7_9GAMM</name>
<reference evidence="1" key="1">
    <citation type="submission" date="2019-02" db="EMBL/GenBank/DDBJ databases">
        <authorList>
            <person name="Gruber-Vodicka R. H."/>
            <person name="Seah K. B. B."/>
        </authorList>
    </citation>
    <scope>NUCLEOTIDE SEQUENCE</scope>
    <source>
        <strain evidence="1">BECK_BZ131</strain>
    </source>
</reference>
<dbReference type="AlphaFoldDB" id="A0A450T6P7"/>
<gene>
    <name evidence="1" type="ORF">BECKFW1821C_GA0114237_100239</name>
</gene>
<dbReference type="EMBL" id="CAADFE010000002">
    <property type="protein sequence ID" value="VFJ62366.1"/>
    <property type="molecule type" value="Genomic_DNA"/>
</dbReference>